<dbReference type="GO" id="GO:0005524">
    <property type="term" value="F:ATP binding"/>
    <property type="evidence" value="ECO:0007669"/>
    <property type="project" value="UniProtKB-KW"/>
</dbReference>
<dbReference type="PANTHER" id="PTHR43514:SF4">
    <property type="entry name" value="ABC TRANSPORTER I FAMILY MEMBER 10"/>
    <property type="match status" value="1"/>
</dbReference>
<name>A0A4Y8S3B8_9SPHI</name>
<gene>
    <name evidence="4" type="ORF">E2R66_26725</name>
</gene>
<dbReference type="InterPro" id="IPR050334">
    <property type="entry name" value="Molybdenum_import_ModC"/>
</dbReference>
<accession>A0A4Y8S3B8</accession>
<dbReference type="GO" id="GO:0016887">
    <property type="term" value="F:ATP hydrolysis activity"/>
    <property type="evidence" value="ECO:0007669"/>
    <property type="project" value="InterPro"/>
</dbReference>
<evidence type="ECO:0000313" key="5">
    <source>
        <dbReference type="Proteomes" id="UP000297540"/>
    </source>
</evidence>
<dbReference type="Proteomes" id="UP000297540">
    <property type="component" value="Unassembled WGS sequence"/>
</dbReference>
<proteinExistence type="predicted"/>
<comment type="caution">
    <text evidence="4">The sequence shown here is derived from an EMBL/GenBank/DDBJ whole genome shotgun (WGS) entry which is preliminary data.</text>
</comment>
<keyword evidence="1" id="KW-0547">Nucleotide-binding</keyword>
<evidence type="ECO:0000313" key="4">
    <source>
        <dbReference type="EMBL" id="TFF33276.1"/>
    </source>
</evidence>
<organism evidence="4 5">
    <name type="scientific">Mucilaginibacter psychrotolerans</name>
    <dbReference type="NCBI Taxonomy" id="1524096"/>
    <lineage>
        <taxon>Bacteria</taxon>
        <taxon>Pseudomonadati</taxon>
        <taxon>Bacteroidota</taxon>
        <taxon>Sphingobacteriia</taxon>
        <taxon>Sphingobacteriales</taxon>
        <taxon>Sphingobacteriaceae</taxon>
        <taxon>Mucilaginibacter</taxon>
    </lineage>
</organism>
<protein>
    <submittedName>
        <fullName evidence="4">ATP-binding cassette domain-containing protein</fullName>
    </submittedName>
</protein>
<feature type="domain" description="ABC transporter" evidence="3">
    <location>
        <begin position="5"/>
        <end position="252"/>
    </location>
</feature>
<dbReference type="PANTHER" id="PTHR43514">
    <property type="entry name" value="ABC TRANSPORTER I FAMILY MEMBER 10"/>
    <property type="match status" value="1"/>
</dbReference>
<dbReference type="SMART" id="SM00382">
    <property type="entry name" value="AAA"/>
    <property type="match status" value="2"/>
</dbReference>
<dbReference type="PROSITE" id="PS50893">
    <property type="entry name" value="ABC_TRANSPORTER_2"/>
    <property type="match status" value="2"/>
</dbReference>
<dbReference type="RefSeq" id="WP_133236670.1">
    <property type="nucleotide sequence ID" value="NZ_SOZE01000050.1"/>
</dbReference>
<evidence type="ECO:0000256" key="1">
    <source>
        <dbReference type="ARBA" id="ARBA00022741"/>
    </source>
</evidence>
<keyword evidence="2 4" id="KW-0067">ATP-binding</keyword>
<keyword evidence="5" id="KW-1185">Reference proteome</keyword>
<dbReference type="Pfam" id="PF00005">
    <property type="entry name" value="ABC_tran"/>
    <property type="match status" value="2"/>
</dbReference>
<dbReference type="InterPro" id="IPR027417">
    <property type="entry name" value="P-loop_NTPase"/>
</dbReference>
<feature type="domain" description="ABC transporter" evidence="3">
    <location>
        <begin position="274"/>
        <end position="495"/>
    </location>
</feature>
<dbReference type="InterPro" id="IPR003593">
    <property type="entry name" value="AAA+_ATPase"/>
</dbReference>
<dbReference type="EMBL" id="SOZE01000050">
    <property type="protein sequence ID" value="TFF33276.1"/>
    <property type="molecule type" value="Genomic_DNA"/>
</dbReference>
<dbReference type="AlphaFoldDB" id="A0A4Y8S3B8"/>
<sequence>MHLLVSLNNVGVKFNAAQVINSLSFNVNQGGHWAITGKSGSGKSVLLQVIAGNQSISSGKIVYAFTDGDNVPAVDHHPYIAFAGARHHFKNLSNTSNLYYQQRYNSSDSEDALTAQQYLGTIKTNTHQPAYWTFEKTIQALNLQHLRDKQVIKLSNGETKRLMIAAALLKNPTLLLLDNPLTGLDVETRQYFNQLLQEVSASGITLVMATSAHEIPDVIENVAVLADGSISQSLSKAEFLANLAAQPNRPNIDTAALAALIHTNSPPNTYTEIVRMRDVVIRYGDRTILNHIDWHIAPGARWALLGANGAGKSTLLSLINGDNPQAYANDIVLFDRKRGSGESIWDIKNKIGFVSPELYQYFPTDNSCLQVIESGFYDTLGLFRPSSPAKAALALSWMKALEIDQYARVLLKNIPASAQRLCLLARALIKNPALLIFDEPCQGLDDHQQLHFKMVVDTICSISPVTLIYVTHYQHEIPDSVDRVLRLDKGEVVHS</sequence>
<dbReference type="Gene3D" id="3.40.50.300">
    <property type="entry name" value="P-loop containing nucleotide triphosphate hydrolases"/>
    <property type="match status" value="2"/>
</dbReference>
<evidence type="ECO:0000259" key="3">
    <source>
        <dbReference type="PROSITE" id="PS50893"/>
    </source>
</evidence>
<dbReference type="OrthoDB" id="9789994at2"/>
<dbReference type="SUPFAM" id="SSF52540">
    <property type="entry name" value="P-loop containing nucleoside triphosphate hydrolases"/>
    <property type="match status" value="2"/>
</dbReference>
<evidence type="ECO:0000256" key="2">
    <source>
        <dbReference type="ARBA" id="ARBA00022840"/>
    </source>
</evidence>
<reference evidence="4 5" key="1">
    <citation type="journal article" date="2017" name="Int. J. Syst. Evol. Microbiol.">
        <title>Mucilaginibacterpsychrotolerans sp. nov., isolated from peatlands.</title>
        <authorList>
            <person name="Deng Y."/>
            <person name="Shen L."/>
            <person name="Xu B."/>
            <person name="Liu Y."/>
            <person name="Gu Z."/>
            <person name="Liu H."/>
            <person name="Zhou Y."/>
        </authorList>
    </citation>
    <scope>NUCLEOTIDE SEQUENCE [LARGE SCALE GENOMIC DNA]</scope>
    <source>
        <strain evidence="4 5">NH7-4</strain>
    </source>
</reference>
<dbReference type="InterPro" id="IPR003439">
    <property type="entry name" value="ABC_transporter-like_ATP-bd"/>
</dbReference>